<protein>
    <submittedName>
        <fullName evidence="2 3">Uncharacterized protein</fullName>
    </submittedName>
</protein>
<reference evidence="3" key="3">
    <citation type="submission" date="2020-12" db="UniProtKB">
        <authorList>
            <consortium name="EnsemblPlants"/>
        </authorList>
    </citation>
    <scope>IDENTIFICATION</scope>
</reference>
<dbReference type="EnsemblPlants" id="Pp3c7_7890V3.1">
    <property type="protein sequence ID" value="Pp3c7_7890V3.1"/>
    <property type="gene ID" value="Pp3c7_7890"/>
</dbReference>
<evidence type="ECO:0000256" key="1">
    <source>
        <dbReference type="SAM" id="Phobius"/>
    </source>
</evidence>
<reference evidence="2 4" key="1">
    <citation type="journal article" date="2008" name="Science">
        <title>The Physcomitrella genome reveals evolutionary insights into the conquest of land by plants.</title>
        <authorList>
            <person name="Rensing S."/>
            <person name="Lang D."/>
            <person name="Zimmer A."/>
            <person name="Terry A."/>
            <person name="Salamov A."/>
            <person name="Shapiro H."/>
            <person name="Nishiyama T."/>
            <person name="Perroud P.-F."/>
            <person name="Lindquist E."/>
            <person name="Kamisugi Y."/>
            <person name="Tanahashi T."/>
            <person name="Sakakibara K."/>
            <person name="Fujita T."/>
            <person name="Oishi K."/>
            <person name="Shin-I T."/>
            <person name="Kuroki Y."/>
            <person name="Toyoda A."/>
            <person name="Suzuki Y."/>
            <person name="Hashimoto A."/>
            <person name="Yamaguchi K."/>
            <person name="Sugano A."/>
            <person name="Kohara Y."/>
            <person name="Fujiyama A."/>
            <person name="Anterola A."/>
            <person name="Aoki S."/>
            <person name="Ashton N."/>
            <person name="Barbazuk W.B."/>
            <person name="Barker E."/>
            <person name="Bennetzen J."/>
            <person name="Bezanilla M."/>
            <person name="Blankenship R."/>
            <person name="Cho S.H."/>
            <person name="Dutcher S."/>
            <person name="Estelle M."/>
            <person name="Fawcett J.A."/>
            <person name="Gundlach H."/>
            <person name="Hanada K."/>
            <person name="Heyl A."/>
            <person name="Hicks K.A."/>
            <person name="Hugh J."/>
            <person name="Lohr M."/>
            <person name="Mayer K."/>
            <person name="Melkozernov A."/>
            <person name="Murata T."/>
            <person name="Nelson D."/>
            <person name="Pils B."/>
            <person name="Prigge M."/>
            <person name="Reiss B."/>
            <person name="Renner T."/>
            <person name="Rombauts S."/>
            <person name="Rushton P."/>
            <person name="Sanderfoot A."/>
            <person name="Schween G."/>
            <person name="Shiu S.-H."/>
            <person name="Stueber K."/>
            <person name="Theodoulou F.L."/>
            <person name="Tu H."/>
            <person name="Van de Peer Y."/>
            <person name="Verrier P.J."/>
            <person name="Waters E."/>
            <person name="Wood A."/>
            <person name="Yang L."/>
            <person name="Cove D."/>
            <person name="Cuming A."/>
            <person name="Hasebe M."/>
            <person name="Lucas S."/>
            <person name="Mishler D.B."/>
            <person name="Reski R."/>
            <person name="Grigoriev I."/>
            <person name="Quatrano R.S."/>
            <person name="Boore J.L."/>
        </authorList>
    </citation>
    <scope>NUCLEOTIDE SEQUENCE [LARGE SCALE GENOMIC DNA]</scope>
    <source>
        <strain evidence="3 4">cv. Gransden 2004</strain>
    </source>
</reference>
<gene>
    <name evidence="3" type="primary">LOC112285091</name>
    <name evidence="2" type="ORF">PHYPA_010111</name>
</gene>
<organism evidence="2">
    <name type="scientific">Physcomitrium patens</name>
    <name type="common">Spreading-leaved earth moss</name>
    <name type="synonym">Physcomitrella patens</name>
    <dbReference type="NCBI Taxonomy" id="3218"/>
    <lineage>
        <taxon>Eukaryota</taxon>
        <taxon>Viridiplantae</taxon>
        <taxon>Streptophyta</taxon>
        <taxon>Embryophyta</taxon>
        <taxon>Bryophyta</taxon>
        <taxon>Bryophytina</taxon>
        <taxon>Bryopsida</taxon>
        <taxon>Funariidae</taxon>
        <taxon>Funariales</taxon>
        <taxon>Funariaceae</taxon>
        <taxon>Physcomitrium</taxon>
    </lineage>
</organism>
<proteinExistence type="predicted"/>
<reference evidence="2 4" key="2">
    <citation type="journal article" date="2018" name="Plant J.">
        <title>The Physcomitrella patens chromosome-scale assembly reveals moss genome structure and evolution.</title>
        <authorList>
            <person name="Lang D."/>
            <person name="Ullrich K.K."/>
            <person name="Murat F."/>
            <person name="Fuchs J."/>
            <person name="Jenkins J."/>
            <person name="Haas F.B."/>
            <person name="Piednoel M."/>
            <person name="Gundlach H."/>
            <person name="Van Bel M."/>
            <person name="Meyberg R."/>
            <person name="Vives C."/>
            <person name="Morata J."/>
            <person name="Symeonidi A."/>
            <person name="Hiss M."/>
            <person name="Muchero W."/>
            <person name="Kamisugi Y."/>
            <person name="Saleh O."/>
            <person name="Blanc G."/>
            <person name="Decker E.L."/>
            <person name="van Gessel N."/>
            <person name="Grimwood J."/>
            <person name="Hayes R.D."/>
            <person name="Graham S.W."/>
            <person name="Gunter L.E."/>
            <person name="McDaniel S.F."/>
            <person name="Hoernstein S.N.W."/>
            <person name="Larsson A."/>
            <person name="Li F.W."/>
            <person name="Perroud P.F."/>
            <person name="Phillips J."/>
            <person name="Ranjan P."/>
            <person name="Rokshar D.S."/>
            <person name="Rothfels C.J."/>
            <person name="Schneider L."/>
            <person name="Shu S."/>
            <person name="Stevenson D.W."/>
            <person name="Thummler F."/>
            <person name="Tillich M."/>
            <person name="Villarreal Aguilar J.C."/>
            <person name="Widiez T."/>
            <person name="Wong G.K."/>
            <person name="Wymore A."/>
            <person name="Zhang Y."/>
            <person name="Zimmer A.D."/>
            <person name="Quatrano R.S."/>
            <person name="Mayer K.F.X."/>
            <person name="Goodstein D."/>
            <person name="Casacuberta J.M."/>
            <person name="Vandepoele K."/>
            <person name="Reski R."/>
            <person name="Cuming A.C."/>
            <person name="Tuskan G.A."/>
            <person name="Maumus F."/>
            <person name="Salse J."/>
            <person name="Schmutz J."/>
            <person name="Rensing S.A."/>
        </authorList>
    </citation>
    <scope>NUCLEOTIDE SEQUENCE [LARGE SCALE GENOMIC DNA]</scope>
    <source>
        <strain evidence="3 4">cv. Gransden 2004</strain>
    </source>
</reference>
<keyword evidence="4" id="KW-1185">Reference proteome</keyword>
<keyword evidence="1" id="KW-1133">Transmembrane helix</keyword>
<evidence type="ECO:0000313" key="4">
    <source>
        <dbReference type="Proteomes" id="UP000006727"/>
    </source>
</evidence>
<dbReference type="AlphaFoldDB" id="A0A2K1KAX2"/>
<dbReference type="Gramene" id="Pp3c7_7890V3.1">
    <property type="protein sequence ID" value="Pp3c7_7890V3.1"/>
    <property type="gene ID" value="Pp3c7_7890"/>
</dbReference>
<feature type="transmembrane region" description="Helical" evidence="1">
    <location>
        <begin position="69"/>
        <end position="94"/>
    </location>
</feature>
<keyword evidence="1" id="KW-0812">Transmembrane</keyword>
<accession>A0A2K1KAX2</accession>
<dbReference type="Proteomes" id="UP000006727">
    <property type="component" value="Chromosome 7"/>
</dbReference>
<name>A0A2K1KAX2_PHYPA</name>
<sequence length="148" mass="17033">MCKWVHCSHGSLILPRSHRRGNPFLLHSHALEVAASLFESSFCSHARSLAGPICRNIQRGFMMWNIQLGAVRVIFLFLFFSFQVGSLLSFVFVLQNEFLWQLTSLDSSLLCFEAADGHSFTFNNFCRRLKEQSIFFKEPMRVILPVNT</sequence>
<keyword evidence="1" id="KW-0472">Membrane</keyword>
<evidence type="ECO:0000313" key="2">
    <source>
        <dbReference type="EMBL" id="PNR50925.1"/>
    </source>
</evidence>
<evidence type="ECO:0000313" key="3">
    <source>
        <dbReference type="EnsemblPlants" id="Pp3c7_7890V3.1"/>
    </source>
</evidence>
<dbReference type="EMBL" id="ABEU02000007">
    <property type="protein sequence ID" value="PNR50925.1"/>
    <property type="molecule type" value="Genomic_DNA"/>
</dbReference>